<name>A0A7C9NRU2_9PROT</name>
<dbReference type="InterPro" id="IPR013424">
    <property type="entry name" value="Ice-binding_C"/>
</dbReference>
<proteinExistence type="predicted"/>
<comment type="caution">
    <text evidence="3">The sequence shown here is derived from an EMBL/GenBank/DDBJ whole genome shotgun (WGS) entry which is preliminary data.</text>
</comment>
<dbReference type="Pfam" id="PF06707">
    <property type="entry name" value="DUF1194"/>
    <property type="match status" value="1"/>
</dbReference>
<evidence type="ECO:0000259" key="2">
    <source>
        <dbReference type="PROSITE" id="PS50234"/>
    </source>
</evidence>
<feature type="domain" description="VWFA" evidence="2">
    <location>
        <begin position="30"/>
        <end position="190"/>
    </location>
</feature>
<dbReference type="Gene3D" id="3.40.50.410">
    <property type="entry name" value="von Willebrand factor, type A domain"/>
    <property type="match status" value="1"/>
</dbReference>
<dbReference type="InterPro" id="IPR002035">
    <property type="entry name" value="VWF_A"/>
</dbReference>
<dbReference type="InterPro" id="IPR010607">
    <property type="entry name" value="DUF1194"/>
</dbReference>
<accession>A0A7C9NRU2</accession>
<dbReference type="SUPFAM" id="SSF53300">
    <property type="entry name" value="vWA-like"/>
    <property type="match status" value="1"/>
</dbReference>
<evidence type="ECO:0000256" key="1">
    <source>
        <dbReference type="SAM" id="SignalP"/>
    </source>
</evidence>
<dbReference type="AlphaFoldDB" id="A0A7C9NRU2"/>
<sequence>MNLKKLTAGLFVAGFMSVTTSAQAIPIDLALSLVIDVSGSVSTAEYNLQMDGYANAFRNGPIQTNLLSGTNASSAINVVFFASNFFTTSLDSFVILDSVLSINNFADTLDNFARPGSGGTAIYTGTNRAIDLLLAAVGAGGPLEGSSNLIIDVSGDGTSTTTSDQAARDRAASNSIKINGLPIGGVGISNYYAANVITSNGFIEPAANFTDFNDAVARKLRVETGGTVPEPATLALLGIGLAGLGAMRRRKTA</sequence>
<dbReference type="NCBIfam" id="TIGR02595">
    <property type="entry name" value="PEP_CTERM"/>
    <property type="match status" value="1"/>
</dbReference>
<protein>
    <submittedName>
        <fullName evidence="3">DUF1194 domain-containing protein</fullName>
    </submittedName>
</protein>
<feature type="signal peptide" evidence="1">
    <location>
        <begin position="1"/>
        <end position="24"/>
    </location>
</feature>
<reference evidence="3 4" key="1">
    <citation type="submission" date="2019-09" db="EMBL/GenBank/DDBJ databases">
        <title>H2 Metabolism Revealed by Metagenomic Analysis in Subglacial Sediment of East Antarctica.</title>
        <authorList>
            <person name="Yang Z."/>
            <person name="Zhang Y."/>
            <person name="Lv Y."/>
            <person name="Yan W."/>
            <person name="Xiao X."/>
            <person name="Sun B."/>
            <person name="Ma H."/>
        </authorList>
    </citation>
    <scope>NUCLEOTIDE SEQUENCE [LARGE SCALE GENOMIC DNA]</scope>
    <source>
        <strain evidence="3">Bin2_2</strain>
    </source>
</reference>
<dbReference type="EMBL" id="JAAFGW010000014">
    <property type="protein sequence ID" value="NDP47121.1"/>
    <property type="molecule type" value="Genomic_DNA"/>
</dbReference>
<evidence type="ECO:0000313" key="3">
    <source>
        <dbReference type="EMBL" id="NDP47121.1"/>
    </source>
</evidence>
<organism evidence="3 4">
    <name type="scientific">Sulfuriferula multivorans</name>
    <dbReference type="NCBI Taxonomy" id="1559896"/>
    <lineage>
        <taxon>Bacteria</taxon>
        <taxon>Pseudomonadati</taxon>
        <taxon>Pseudomonadota</taxon>
        <taxon>Betaproteobacteria</taxon>
        <taxon>Nitrosomonadales</taxon>
        <taxon>Sulfuricellaceae</taxon>
        <taxon>Sulfuriferula</taxon>
    </lineage>
</organism>
<dbReference type="PROSITE" id="PS50234">
    <property type="entry name" value="VWFA"/>
    <property type="match status" value="1"/>
</dbReference>
<evidence type="ECO:0000313" key="4">
    <source>
        <dbReference type="Proteomes" id="UP000483432"/>
    </source>
</evidence>
<dbReference type="Pfam" id="PF07589">
    <property type="entry name" value="PEP-CTERM"/>
    <property type="match status" value="1"/>
</dbReference>
<dbReference type="Proteomes" id="UP000483432">
    <property type="component" value="Unassembled WGS sequence"/>
</dbReference>
<dbReference type="InterPro" id="IPR036465">
    <property type="entry name" value="vWFA_dom_sf"/>
</dbReference>
<keyword evidence="1" id="KW-0732">Signal</keyword>
<feature type="chain" id="PRO_5028816254" evidence="1">
    <location>
        <begin position="25"/>
        <end position="253"/>
    </location>
</feature>
<gene>
    <name evidence="3" type="ORF">GZ085_01780</name>
</gene>